<dbReference type="Proteomes" id="UP001345963">
    <property type="component" value="Unassembled WGS sequence"/>
</dbReference>
<feature type="compositionally biased region" description="Polar residues" evidence="1">
    <location>
        <begin position="190"/>
        <end position="199"/>
    </location>
</feature>
<feature type="compositionally biased region" description="Basic and acidic residues" evidence="1">
    <location>
        <begin position="144"/>
        <end position="162"/>
    </location>
</feature>
<evidence type="ECO:0000256" key="2">
    <source>
        <dbReference type="SAM" id="SignalP"/>
    </source>
</evidence>
<feature type="chain" id="PRO_5045058027" evidence="2">
    <location>
        <begin position="19"/>
        <end position="275"/>
    </location>
</feature>
<organism evidence="3 4">
    <name type="scientific">Ataeniobius toweri</name>
    <dbReference type="NCBI Taxonomy" id="208326"/>
    <lineage>
        <taxon>Eukaryota</taxon>
        <taxon>Metazoa</taxon>
        <taxon>Chordata</taxon>
        <taxon>Craniata</taxon>
        <taxon>Vertebrata</taxon>
        <taxon>Euteleostomi</taxon>
        <taxon>Actinopterygii</taxon>
        <taxon>Neopterygii</taxon>
        <taxon>Teleostei</taxon>
        <taxon>Neoteleostei</taxon>
        <taxon>Acanthomorphata</taxon>
        <taxon>Ovalentaria</taxon>
        <taxon>Atherinomorphae</taxon>
        <taxon>Cyprinodontiformes</taxon>
        <taxon>Goodeidae</taxon>
        <taxon>Ataeniobius</taxon>
    </lineage>
</organism>
<evidence type="ECO:0000313" key="4">
    <source>
        <dbReference type="Proteomes" id="UP001345963"/>
    </source>
</evidence>
<feature type="compositionally biased region" description="Polar residues" evidence="1">
    <location>
        <begin position="240"/>
        <end position="249"/>
    </location>
</feature>
<proteinExistence type="predicted"/>
<sequence>MALIFSTTLLNLPAFSFADAEAVAAVNSRTDKLDKGYKFFHEEYIHSYQGFSIKICNSECEEPQTCPLEPGTDMEEVRSTDIQRPPQSTGTPREPQPRLLQSPQRRAGEPPSSHSAEALGSCCDKPTGPAGSRLRPSRCSQGPRDPRPRDISLPKQRPERAQGSRPRQVATGSESAQTKAPSPGHREPQVHQQAETPTTGRYCGGGEIGPTFDGGPKLIQKREHPRPNLTQKTDTHSHNHTFPTSCVHSKNTHTHAPVVKTNNNGRRTLNYTQVK</sequence>
<gene>
    <name evidence="3" type="ORF">ATANTOWER_026865</name>
</gene>
<protein>
    <submittedName>
        <fullName evidence="3">Uncharacterized protein</fullName>
    </submittedName>
</protein>
<evidence type="ECO:0000313" key="3">
    <source>
        <dbReference type="EMBL" id="MED6240730.1"/>
    </source>
</evidence>
<name>A0ABU7ATG5_9TELE</name>
<feature type="compositionally biased region" description="Polar residues" evidence="1">
    <location>
        <begin position="82"/>
        <end position="91"/>
    </location>
</feature>
<dbReference type="EMBL" id="JAHUTI010026111">
    <property type="protein sequence ID" value="MED6240730.1"/>
    <property type="molecule type" value="Genomic_DNA"/>
</dbReference>
<accession>A0ABU7ATG5</accession>
<evidence type="ECO:0000256" key="1">
    <source>
        <dbReference type="SAM" id="MobiDB-lite"/>
    </source>
</evidence>
<keyword evidence="4" id="KW-1185">Reference proteome</keyword>
<feature type="compositionally biased region" description="Polar residues" evidence="1">
    <location>
        <begin position="170"/>
        <end position="180"/>
    </location>
</feature>
<keyword evidence="2" id="KW-0732">Signal</keyword>
<reference evidence="3 4" key="1">
    <citation type="submission" date="2021-07" db="EMBL/GenBank/DDBJ databases">
        <authorList>
            <person name="Palmer J.M."/>
        </authorList>
    </citation>
    <scope>NUCLEOTIDE SEQUENCE [LARGE SCALE GENOMIC DNA]</scope>
    <source>
        <strain evidence="3 4">AT_MEX2019</strain>
        <tissue evidence="3">Muscle</tissue>
    </source>
</reference>
<comment type="caution">
    <text evidence="3">The sequence shown here is derived from an EMBL/GenBank/DDBJ whole genome shotgun (WGS) entry which is preliminary data.</text>
</comment>
<feature type="signal peptide" evidence="2">
    <location>
        <begin position="1"/>
        <end position="18"/>
    </location>
</feature>
<feature type="region of interest" description="Disordered" evidence="1">
    <location>
        <begin position="64"/>
        <end position="252"/>
    </location>
</feature>